<gene>
    <name evidence="13" type="ORF">GDO81_013911</name>
</gene>
<dbReference type="Gene3D" id="3.30.390.150">
    <property type="match status" value="1"/>
</dbReference>
<dbReference type="InterPro" id="IPR007084">
    <property type="entry name" value="BRICHOS_dom"/>
</dbReference>
<protein>
    <recommendedName>
        <fullName evidence="9">Surfactant protein C</fullName>
    </recommendedName>
    <alternativeName>
        <fullName evidence="10">Pulmonary surfactant-associated protein C</fullName>
    </alternativeName>
</protein>
<evidence type="ECO:0000313" key="13">
    <source>
        <dbReference type="EMBL" id="KAG8568192.1"/>
    </source>
</evidence>
<dbReference type="PANTHER" id="PTHR10800:SF6">
    <property type="entry name" value="PULMONARY SURFACTANT-ASSOCIATED PROTEIN C"/>
    <property type="match status" value="1"/>
</dbReference>
<evidence type="ECO:0000256" key="7">
    <source>
        <dbReference type="ARBA" id="ARBA00023157"/>
    </source>
</evidence>
<keyword evidence="11" id="KW-0472">Membrane</keyword>
<sequence>MCHFQERESSTLHHIKARRHSEFCASNHQQNHMQVKAFLSLPKMTEKRKTWAWAIVVLLLLAIIVVGATLIGVYMTQKHIEQVVEMAFEAKSGEKVQQTVMVNKDENVAAFYVNSNNVSSTVLYDYSNDIIGFRRMNNQKCYVVEMKRVNIPSINDVLKLIKHFQKQNSTSDNDISYDLVEKEEADRTKLGVPINILCSDIPIYWATQNKSPHLRWKIKLKFSIFGIDVAFTFQS</sequence>
<accession>A0AAV7B6T6</accession>
<name>A0AAV7B6T6_ENGPU</name>
<dbReference type="InterPro" id="IPR015091">
    <property type="entry name" value="Surfactant_protein_propep"/>
</dbReference>
<comment type="function">
    <text evidence="1">Pulmonary surfactant associated proteins promote alveolar stability by lowering the surface tension at the air-liquid interface in the peripheral air spaces.</text>
</comment>
<dbReference type="AlphaFoldDB" id="A0AAV7B6T6"/>
<evidence type="ECO:0000256" key="11">
    <source>
        <dbReference type="SAM" id="Phobius"/>
    </source>
</evidence>
<proteinExistence type="predicted"/>
<feature type="domain" description="BRICHOS" evidence="12">
    <location>
        <begin position="114"/>
        <end position="206"/>
    </location>
</feature>
<dbReference type="GO" id="GO:0007585">
    <property type="term" value="P:respiratory gaseous exchange by respiratory system"/>
    <property type="evidence" value="ECO:0007669"/>
    <property type="project" value="UniProtKB-KW"/>
</dbReference>
<dbReference type="SMART" id="SM01039">
    <property type="entry name" value="BRICHOS"/>
    <property type="match status" value="1"/>
</dbReference>
<evidence type="ECO:0000256" key="6">
    <source>
        <dbReference type="ARBA" id="ARBA00023139"/>
    </source>
</evidence>
<dbReference type="Pfam" id="PF08999">
    <property type="entry name" value="SP_C-Propep"/>
    <property type="match status" value="1"/>
</dbReference>
<dbReference type="Pfam" id="PF04089">
    <property type="entry name" value="BRICHOS"/>
    <property type="match status" value="1"/>
</dbReference>
<keyword evidence="6" id="KW-0564">Palmitate</keyword>
<dbReference type="EMBL" id="WNYA01000006">
    <property type="protein sequence ID" value="KAG8568192.1"/>
    <property type="molecule type" value="Genomic_DNA"/>
</dbReference>
<dbReference type="PANTHER" id="PTHR10800">
    <property type="entry name" value="PULMONARY SURFACTANT-ASSOCIATED PROTEIN C"/>
    <property type="match status" value="1"/>
</dbReference>
<evidence type="ECO:0000259" key="12">
    <source>
        <dbReference type="PROSITE" id="PS50869"/>
    </source>
</evidence>
<evidence type="ECO:0000256" key="3">
    <source>
        <dbReference type="ARBA" id="ARBA00022439"/>
    </source>
</evidence>
<organism evidence="13 14">
    <name type="scientific">Engystomops pustulosus</name>
    <name type="common">Tungara frog</name>
    <name type="synonym">Physalaemus pustulosus</name>
    <dbReference type="NCBI Taxonomy" id="76066"/>
    <lineage>
        <taxon>Eukaryota</taxon>
        <taxon>Metazoa</taxon>
        <taxon>Chordata</taxon>
        <taxon>Craniata</taxon>
        <taxon>Vertebrata</taxon>
        <taxon>Euteleostomi</taxon>
        <taxon>Amphibia</taxon>
        <taxon>Batrachia</taxon>
        <taxon>Anura</taxon>
        <taxon>Neobatrachia</taxon>
        <taxon>Hyloidea</taxon>
        <taxon>Leptodactylidae</taxon>
        <taxon>Leiuperinae</taxon>
        <taxon>Engystomops</taxon>
    </lineage>
</organism>
<keyword evidence="14" id="KW-1185">Reference proteome</keyword>
<evidence type="ECO:0000313" key="14">
    <source>
        <dbReference type="Proteomes" id="UP000824782"/>
    </source>
</evidence>
<evidence type="ECO:0000256" key="1">
    <source>
        <dbReference type="ARBA" id="ARBA00002263"/>
    </source>
</evidence>
<comment type="subcellular location">
    <subcellularLocation>
        <location evidence="2">Secreted</location>
        <location evidence="2">Extracellular space</location>
        <location evidence="2">Surface film</location>
    </subcellularLocation>
</comment>
<keyword evidence="11" id="KW-1133">Transmembrane helix</keyword>
<keyword evidence="8" id="KW-0449">Lipoprotein</keyword>
<dbReference type="InterPro" id="IPR001729">
    <property type="entry name" value="SP-C"/>
</dbReference>
<evidence type="ECO:0000256" key="5">
    <source>
        <dbReference type="ARBA" id="ARBA00022713"/>
    </source>
</evidence>
<evidence type="ECO:0000256" key="10">
    <source>
        <dbReference type="ARBA" id="ARBA00044825"/>
    </source>
</evidence>
<comment type="caution">
    <text evidence="13">The sequence shown here is derived from an EMBL/GenBank/DDBJ whole genome shotgun (WGS) entry which is preliminary data.</text>
</comment>
<keyword evidence="7" id="KW-1015">Disulfide bond</keyword>
<keyword evidence="4" id="KW-0964">Secreted</keyword>
<keyword evidence="11" id="KW-0812">Transmembrane</keyword>
<dbReference type="GO" id="GO:0005615">
    <property type="term" value="C:extracellular space"/>
    <property type="evidence" value="ECO:0007669"/>
    <property type="project" value="TreeGrafter"/>
</dbReference>
<dbReference type="SMART" id="SM00019">
    <property type="entry name" value="SF_P"/>
    <property type="match status" value="1"/>
</dbReference>
<evidence type="ECO:0000256" key="9">
    <source>
        <dbReference type="ARBA" id="ARBA00044778"/>
    </source>
</evidence>
<dbReference type="PROSITE" id="PS50869">
    <property type="entry name" value="BRICHOS"/>
    <property type="match status" value="1"/>
</dbReference>
<dbReference type="Proteomes" id="UP000824782">
    <property type="component" value="Unassembled WGS sequence"/>
</dbReference>
<keyword evidence="3" id="KW-0767">Surface film</keyword>
<keyword evidence="5" id="KW-0305">Gaseous exchange</keyword>
<evidence type="ECO:0000256" key="4">
    <source>
        <dbReference type="ARBA" id="ARBA00022525"/>
    </source>
</evidence>
<reference evidence="13" key="1">
    <citation type="thesis" date="2020" institute="ProQuest LLC" country="789 East Eisenhower Parkway, Ann Arbor, MI, USA">
        <title>Comparative Genomics and Chromosome Evolution.</title>
        <authorList>
            <person name="Mudd A.B."/>
        </authorList>
    </citation>
    <scope>NUCLEOTIDE SEQUENCE</scope>
    <source>
        <strain evidence="13">237g6f4</strain>
        <tissue evidence="13">Blood</tissue>
    </source>
</reference>
<feature type="transmembrane region" description="Helical" evidence="11">
    <location>
        <begin position="51"/>
        <end position="75"/>
    </location>
</feature>
<evidence type="ECO:0000256" key="8">
    <source>
        <dbReference type="ARBA" id="ARBA00023288"/>
    </source>
</evidence>
<evidence type="ECO:0000256" key="2">
    <source>
        <dbReference type="ARBA" id="ARBA00004364"/>
    </source>
</evidence>